<name>A0A176WCF1_MARPO</name>
<evidence type="ECO:0000313" key="3">
    <source>
        <dbReference type="EMBL" id="OAE30323.1"/>
    </source>
</evidence>
<proteinExistence type="predicted"/>
<evidence type="ECO:0000256" key="1">
    <source>
        <dbReference type="SAM" id="MobiDB-lite"/>
    </source>
</evidence>
<dbReference type="EMBL" id="LVLJ01001341">
    <property type="protein sequence ID" value="OAE30323.1"/>
    <property type="molecule type" value="Genomic_DNA"/>
</dbReference>
<feature type="compositionally biased region" description="Basic and acidic residues" evidence="1">
    <location>
        <begin position="96"/>
        <end position="107"/>
    </location>
</feature>
<feature type="region of interest" description="Disordered" evidence="1">
    <location>
        <begin position="15"/>
        <end position="39"/>
    </location>
</feature>
<reference evidence="3" key="1">
    <citation type="submission" date="2016-03" db="EMBL/GenBank/DDBJ databases">
        <title>Mechanisms controlling the formation of the plant cell surface in tip-growing cells are functionally conserved among land plants.</title>
        <authorList>
            <person name="Honkanen S."/>
            <person name="Jones V.A."/>
            <person name="Morieri G."/>
            <person name="Champion C."/>
            <person name="Hetherington A.J."/>
            <person name="Kelly S."/>
            <person name="Saint-Marcoux D."/>
            <person name="Proust H."/>
            <person name="Prescott H."/>
            <person name="Dolan L."/>
        </authorList>
    </citation>
    <scope>NUCLEOTIDE SEQUENCE [LARGE SCALE GENOMIC DNA]</scope>
    <source>
        <tissue evidence="3">Whole gametophyte</tissue>
    </source>
</reference>
<keyword evidence="2" id="KW-1133">Transmembrane helix</keyword>
<gene>
    <name evidence="3" type="ORF">AXG93_4201s1240</name>
</gene>
<keyword evidence="2" id="KW-0472">Membrane</keyword>
<accession>A0A176WCF1</accession>
<dbReference type="Proteomes" id="UP000077202">
    <property type="component" value="Unassembled WGS sequence"/>
</dbReference>
<comment type="caution">
    <text evidence="3">The sequence shown here is derived from an EMBL/GenBank/DDBJ whole genome shotgun (WGS) entry which is preliminary data.</text>
</comment>
<protein>
    <submittedName>
        <fullName evidence="3">Uncharacterized protein</fullName>
    </submittedName>
</protein>
<feature type="transmembrane region" description="Helical" evidence="2">
    <location>
        <begin position="165"/>
        <end position="182"/>
    </location>
</feature>
<evidence type="ECO:0000313" key="4">
    <source>
        <dbReference type="Proteomes" id="UP000077202"/>
    </source>
</evidence>
<dbReference type="AlphaFoldDB" id="A0A176WCF1"/>
<feature type="region of interest" description="Disordered" evidence="1">
    <location>
        <begin position="83"/>
        <end position="140"/>
    </location>
</feature>
<organism evidence="3 4">
    <name type="scientific">Marchantia polymorpha subsp. ruderalis</name>
    <dbReference type="NCBI Taxonomy" id="1480154"/>
    <lineage>
        <taxon>Eukaryota</taxon>
        <taxon>Viridiplantae</taxon>
        <taxon>Streptophyta</taxon>
        <taxon>Embryophyta</taxon>
        <taxon>Marchantiophyta</taxon>
        <taxon>Marchantiopsida</taxon>
        <taxon>Marchantiidae</taxon>
        <taxon>Marchantiales</taxon>
        <taxon>Marchantiaceae</taxon>
        <taxon>Marchantia</taxon>
    </lineage>
</organism>
<evidence type="ECO:0000256" key="2">
    <source>
        <dbReference type="SAM" id="Phobius"/>
    </source>
</evidence>
<sequence length="183" mass="19782">MCHTTAVLERLVGPRGAFPNADTRRTEGGAAAAAREGPEGERRWLFNACPESDLYRRKGWMAAANQRYRHLSCPTVRVACLSRSPGSRSDAASPSPDRDGRGEEGGRSKGCHINRTDSFPHAMTSGKRFTGGPSGGTAPAAEEGKYAMKQLNRGKASYGARYEDVIRIPVLVLLLLLLLLEVV</sequence>
<keyword evidence="4" id="KW-1185">Reference proteome</keyword>
<keyword evidence="2" id="KW-0812">Transmembrane</keyword>